<dbReference type="Proteomes" id="UP000054845">
    <property type="component" value="Unassembled WGS sequence"/>
</dbReference>
<dbReference type="InterPro" id="IPR017946">
    <property type="entry name" value="PLC-like_Pdiesterase_TIM-brl"/>
</dbReference>
<dbReference type="GO" id="GO:0006629">
    <property type="term" value="P:lipid metabolic process"/>
    <property type="evidence" value="ECO:0007669"/>
    <property type="project" value="InterPro"/>
</dbReference>
<organism evidence="2 3">
    <name type="scientific">Ceraceosorus bombacis</name>
    <dbReference type="NCBI Taxonomy" id="401625"/>
    <lineage>
        <taxon>Eukaryota</taxon>
        <taxon>Fungi</taxon>
        <taxon>Dikarya</taxon>
        <taxon>Basidiomycota</taxon>
        <taxon>Ustilaginomycotina</taxon>
        <taxon>Exobasidiomycetes</taxon>
        <taxon>Ceraceosorales</taxon>
        <taxon>Ceraceosoraceae</taxon>
        <taxon>Ceraceosorus</taxon>
    </lineage>
</organism>
<protein>
    <recommendedName>
        <fullName evidence="4">PLC-like phosphodiesterase, TIM beta/alpha-barrel domain</fullName>
    </recommendedName>
</protein>
<evidence type="ECO:0008006" key="4">
    <source>
        <dbReference type="Google" id="ProtNLM"/>
    </source>
</evidence>
<dbReference type="OrthoDB" id="7984201at2759"/>
<dbReference type="EMBL" id="CCYA01000265">
    <property type="protein sequence ID" value="CEH17853.1"/>
    <property type="molecule type" value="Genomic_DNA"/>
</dbReference>
<dbReference type="Pfam" id="PF26146">
    <property type="entry name" value="PI-PLC_X"/>
    <property type="match status" value="1"/>
</dbReference>
<evidence type="ECO:0000256" key="1">
    <source>
        <dbReference type="SAM" id="SignalP"/>
    </source>
</evidence>
<dbReference type="Gene3D" id="3.20.20.190">
    <property type="entry name" value="Phosphatidylinositol (PI) phosphodiesterase"/>
    <property type="match status" value="1"/>
</dbReference>
<keyword evidence="3" id="KW-1185">Reference proteome</keyword>
<dbReference type="STRING" id="401625.A0A0P1BQ58"/>
<accession>A0A0P1BQ58</accession>
<dbReference type="InterPro" id="IPR051057">
    <property type="entry name" value="PI-PLC_domain"/>
</dbReference>
<dbReference type="PANTHER" id="PTHR13593">
    <property type="match status" value="1"/>
</dbReference>
<feature type="signal peptide" evidence="1">
    <location>
        <begin position="1"/>
        <end position="24"/>
    </location>
</feature>
<keyword evidence="1" id="KW-0732">Signal</keyword>
<dbReference type="SUPFAM" id="SSF51695">
    <property type="entry name" value="PLC-like phosphodiesterases"/>
    <property type="match status" value="1"/>
</dbReference>
<sequence length="389" mass="40555">MLSSAKITATLLVSVVILSQIIFAFPSPSGKDATAAALLAPYRGKMPFHRRATNCNGDSSLCERSYGNVTFVGAHNSYGIHAGSTNVAANQNISITDQLDAGVRLLQSQAHKSSNVSVQGAGIDLCHSDCSLFQGGTLEYWLSQIVAWSNANPNNVVTLLIVNSDNLPASQFAQAFESTGAAAKSYNPSSAGVGSNGVVSRSQWPSLGTMIDARTPLVSFLSTQADDNNPGYLLPEFSNVWETPFDQTSVPFNCSVDRIAQGSDSSNLLALSNNFRSTRLFGDVTYPDTGNLGSTNSEQTQLDSAYACAAQHGNLNPNFILTDYSQTGDYGALRAAAQLNGVSYTPPRSSSGSSASGNGSSSGNAASCLSHSSLLALFALAVGGMALFA</sequence>
<dbReference type="GO" id="GO:0008081">
    <property type="term" value="F:phosphoric diester hydrolase activity"/>
    <property type="evidence" value="ECO:0007669"/>
    <property type="project" value="InterPro"/>
</dbReference>
<feature type="chain" id="PRO_5006059738" description="PLC-like phosphodiesterase, TIM beta/alpha-barrel domain" evidence="1">
    <location>
        <begin position="25"/>
        <end position="389"/>
    </location>
</feature>
<name>A0A0P1BQ58_9BASI</name>
<evidence type="ECO:0000313" key="3">
    <source>
        <dbReference type="Proteomes" id="UP000054845"/>
    </source>
</evidence>
<evidence type="ECO:0000313" key="2">
    <source>
        <dbReference type="EMBL" id="CEH17853.1"/>
    </source>
</evidence>
<reference evidence="3" key="1">
    <citation type="submission" date="2014-09" db="EMBL/GenBank/DDBJ databases">
        <authorList>
            <person name="Sharma Rahul"/>
            <person name="Thines Marco"/>
        </authorList>
    </citation>
    <scope>NUCLEOTIDE SEQUENCE [LARGE SCALE GENOMIC DNA]</scope>
</reference>
<dbReference type="PANTHER" id="PTHR13593:SF140">
    <property type="entry name" value="PLC-LIKE PHOSPHODIESTERASE"/>
    <property type="match status" value="1"/>
</dbReference>
<proteinExistence type="predicted"/>
<dbReference type="AlphaFoldDB" id="A0A0P1BQ58"/>